<dbReference type="PRINTS" id="PR00039">
    <property type="entry name" value="HTHLYSR"/>
</dbReference>
<comment type="similarity">
    <text evidence="1">Belongs to the LysR transcriptional regulatory family.</text>
</comment>
<accession>A0AAE2YM65</accession>
<name>A0AAE2YM65_9PROT</name>
<dbReference type="Proteomes" id="UP001197378">
    <property type="component" value="Unassembled WGS sequence"/>
</dbReference>
<evidence type="ECO:0000256" key="1">
    <source>
        <dbReference type="ARBA" id="ARBA00009437"/>
    </source>
</evidence>
<dbReference type="InterPro" id="IPR005119">
    <property type="entry name" value="LysR_subst-bd"/>
</dbReference>
<evidence type="ECO:0000256" key="4">
    <source>
        <dbReference type="ARBA" id="ARBA00023163"/>
    </source>
</evidence>
<dbReference type="InterPro" id="IPR000847">
    <property type="entry name" value="LysR_HTH_N"/>
</dbReference>
<evidence type="ECO:0000256" key="2">
    <source>
        <dbReference type="ARBA" id="ARBA00023015"/>
    </source>
</evidence>
<dbReference type="PANTHER" id="PTHR30126:SF39">
    <property type="entry name" value="HTH-TYPE TRANSCRIPTIONAL REGULATOR CYSL"/>
    <property type="match status" value="1"/>
</dbReference>
<keyword evidence="3" id="KW-0238">DNA-binding</keyword>
<evidence type="ECO:0000313" key="7">
    <source>
        <dbReference type="Proteomes" id="UP001197378"/>
    </source>
</evidence>
<protein>
    <submittedName>
        <fullName evidence="6">LysR family transcriptional regulator</fullName>
    </submittedName>
</protein>
<comment type="caution">
    <text evidence="6">The sequence shown here is derived from an EMBL/GenBank/DDBJ whole genome shotgun (WGS) entry which is preliminary data.</text>
</comment>
<dbReference type="SUPFAM" id="SSF53850">
    <property type="entry name" value="Periplasmic binding protein-like II"/>
    <property type="match status" value="1"/>
</dbReference>
<feature type="domain" description="HTH lysR-type" evidence="5">
    <location>
        <begin position="6"/>
        <end position="63"/>
    </location>
</feature>
<reference evidence="6" key="1">
    <citation type="journal article" date="2021" name="ISME J.">
        <title>Genomic evolution of the class Acidithiobacillia: deep-branching Proteobacteria living in extreme acidic conditions.</title>
        <authorList>
            <person name="Moya-Beltran A."/>
            <person name="Beard S."/>
            <person name="Rojas-Villalobos C."/>
            <person name="Issotta F."/>
            <person name="Gallardo Y."/>
            <person name="Ulloa R."/>
            <person name="Giaveno A."/>
            <person name="Degli Esposti M."/>
            <person name="Johnson D.B."/>
            <person name="Quatrini R."/>
        </authorList>
    </citation>
    <scope>NUCLEOTIDE SEQUENCE</scope>
    <source>
        <strain evidence="6">VAN18-1</strain>
    </source>
</reference>
<dbReference type="GO" id="GO:0000976">
    <property type="term" value="F:transcription cis-regulatory region binding"/>
    <property type="evidence" value="ECO:0007669"/>
    <property type="project" value="TreeGrafter"/>
</dbReference>
<dbReference type="Pfam" id="PF03466">
    <property type="entry name" value="LysR_substrate"/>
    <property type="match status" value="1"/>
</dbReference>
<dbReference type="SUPFAM" id="SSF46785">
    <property type="entry name" value="Winged helix' DNA-binding domain"/>
    <property type="match status" value="1"/>
</dbReference>
<dbReference type="PANTHER" id="PTHR30126">
    <property type="entry name" value="HTH-TYPE TRANSCRIPTIONAL REGULATOR"/>
    <property type="match status" value="1"/>
</dbReference>
<dbReference type="EMBL" id="JAAXYO010000012">
    <property type="protein sequence ID" value="MBU2786644.1"/>
    <property type="molecule type" value="Genomic_DNA"/>
</dbReference>
<dbReference type="GO" id="GO:0003700">
    <property type="term" value="F:DNA-binding transcription factor activity"/>
    <property type="evidence" value="ECO:0007669"/>
    <property type="project" value="InterPro"/>
</dbReference>
<gene>
    <name evidence="6" type="ORF">HFQ13_00170</name>
</gene>
<dbReference type="Pfam" id="PF00126">
    <property type="entry name" value="HTH_1"/>
    <property type="match status" value="1"/>
</dbReference>
<organism evidence="6 7">
    <name type="scientific">Igneacidithiobacillus copahuensis</name>
    <dbReference type="NCBI Taxonomy" id="2724909"/>
    <lineage>
        <taxon>Bacteria</taxon>
        <taxon>Pseudomonadati</taxon>
        <taxon>Pseudomonadota</taxon>
        <taxon>Acidithiobacillia</taxon>
        <taxon>Acidithiobacillales</taxon>
        <taxon>Acidithiobacillaceae</taxon>
        <taxon>Igneacidithiobacillus</taxon>
    </lineage>
</organism>
<keyword evidence="2" id="KW-0805">Transcription regulation</keyword>
<proteinExistence type="inferred from homology"/>
<dbReference type="AlphaFoldDB" id="A0AAE2YM65"/>
<dbReference type="PROSITE" id="PS50931">
    <property type="entry name" value="HTH_LYSR"/>
    <property type="match status" value="1"/>
</dbReference>
<evidence type="ECO:0000256" key="3">
    <source>
        <dbReference type="ARBA" id="ARBA00023125"/>
    </source>
</evidence>
<keyword evidence="7" id="KW-1185">Reference proteome</keyword>
<evidence type="ECO:0000259" key="5">
    <source>
        <dbReference type="PROSITE" id="PS50931"/>
    </source>
</evidence>
<sequence>MPIPTPSLELLETFWAVAETGSVSAAAKLLHRSQPAISERLQRLNEILGEALYLPNGRGVRLTAAGKAYLASAQRLMELKAEVAEIAYRRSHLQEGALRIAATNTIANYFLPQHLVAFRRDHPEVEIIMKGGISDWSQNALLDWDLLFIEEGSEEVPLPRTYQLHPWLQDEILTIFPSDHPLAGRPELTLADLLAFPIVWRELQSGVRARVLQEFARLGLQVPIRLEVNGVEAMGNAVAAGLGIGFITRTALRHRPDWQVVSRRLPMPQGIHWTLYLAVPEPAYQSRTLAAFLWQIGVGQRADV</sequence>
<dbReference type="InterPro" id="IPR036390">
    <property type="entry name" value="WH_DNA-bd_sf"/>
</dbReference>
<keyword evidence="4" id="KW-0804">Transcription</keyword>
<dbReference type="RefSeq" id="WP_215872444.1">
    <property type="nucleotide sequence ID" value="NZ_JAAXYO010000012.1"/>
</dbReference>
<dbReference type="InterPro" id="IPR036388">
    <property type="entry name" value="WH-like_DNA-bd_sf"/>
</dbReference>
<evidence type="ECO:0000313" key="6">
    <source>
        <dbReference type="EMBL" id="MBU2786644.1"/>
    </source>
</evidence>
<dbReference type="Gene3D" id="1.10.10.10">
    <property type="entry name" value="Winged helix-like DNA-binding domain superfamily/Winged helix DNA-binding domain"/>
    <property type="match status" value="1"/>
</dbReference>
<dbReference type="Gene3D" id="3.40.190.290">
    <property type="match status" value="1"/>
</dbReference>